<reference evidence="1 2" key="1">
    <citation type="submission" date="2018-09" db="EMBL/GenBank/DDBJ databases">
        <authorList>
            <person name="Zhu H."/>
        </authorList>
    </citation>
    <scope>NUCLEOTIDE SEQUENCE [LARGE SCALE GENOMIC DNA]</scope>
    <source>
        <strain evidence="1 2">K1S02-6</strain>
    </source>
</reference>
<dbReference type="EMBL" id="QYUR01000002">
    <property type="protein sequence ID" value="RJG14412.1"/>
    <property type="molecule type" value="Genomic_DNA"/>
</dbReference>
<evidence type="ECO:0000313" key="1">
    <source>
        <dbReference type="EMBL" id="RJG14412.1"/>
    </source>
</evidence>
<accession>A0A418XPG7</accession>
<protein>
    <submittedName>
        <fullName evidence="1">Nucleoid-structuring protein H-NS</fullName>
    </submittedName>
</protein>
<evidence type="ECO:0000313" key="2">
    <source>
        <dbReference type="Proteomes" id="UP000284021"/>
    </source>
</evidence>
<keyword evidence="2" id="KW-1185">Reference proteome</keyword>
<organism evidence="1 2">
    <name type="scientific">Pseudomonas cavernicola</name>
    <dbReference type="NCBI Taxonomy" id="2320866"/>
    <lineage>
        <taxon>Bacteria</taxon>
        <taxon>Pseudomonadati</taxon>
        <taxon>Pseudomonadota</taxon>
        <taxon>Gammaproteobacteria</taxon>
        <taxon>Pseudomonadales</taxon>
        <taxon>Pseudomonadaceae</taxon>
        <taxon>Pseudomonas</taxon>
    </lineage>
</organism>
<comment type="caution">
    <text evidence="1">The sequence shown here is derived from an EMBL/GenBank/DDBJ whole genome shotgun (WGS) entry which is preliminary data.</text>
</comment>
<proteinExistence type="predicted"/>
<dbReference type="Proteomes" id="UP000284021">
    <property type="component" value="Unassembled WGS sequence"/>
</dbReference>
<sequence>MRPACGGFPHFIIAPWARCGGPSLAHRSSRGIHAAQPTAQRFRSAF</sequence>
<dbReference type="AlphaFoldDB" id="A0A418XPG7"/>
<name>A0A418XPG7_9PSED</name>
<gene>
    <name evidence="1" type="ORF">D3879_12375</name>
</gene>